<reference evidence="2 3" key="1">
    <citation type="journal article" date="2008" name="Int. J. Syst. Evol. Microbiol.">
        <title>Description of Roseateles aquatilis sp. nov. and Roseateles terrae sp. nov., in the class Betaproteobacteria, and emended description of the genus Roseateles.</title>
        <authorList>
            <person name="Gomila M."/>
            <person name="Bowien B."/>
            <person name="Falsen E."/>
            <person name="Moore E.R."/>
            <person name="Lalucat J."/>
        </authorList>
    </citation>
    <scope>NUCLEOTIDE SEQUENCE [LARGE SCALE GENOMIC DNA]</scope>
    <source>
        <strain evidence="2 3">CCUG 48205</strain>
    </source>
</reference>
<dbReference type="SUPFAM" id="SSF82784">
    <property type="entry name" value="OsmC-like"/>
    <property type="match status" value="1"/>
</dbReference>
<proteinExistence type="inferred from homology"/>
<accession>A0A246J429</accession>
<keyword evidence="3" id="KW-1185">Reference proteome</keyword>
<dbReference type="NCBIfam" id="TIGR03561">
    <property type="entry name" value="organ_hyd_perox"/>
    <property type="match status" value="1"/>
</dbReference>
<dbReference type="InterPro" id="IPR015946">
    <property type="entry name" value="KH_dom-like_a/b"/>
</dbReference>
<dbReference type="PANTHER" id="PTHR33797">
    <property type="entry name" value="ORGANIC HYDROPEROXIDE RESISTANCE PROTEIN-LIKE"/>
    <property type="match status" value="1"/>
</dbReference>
<dbReference type="Gene3D" id="2.20.25.10">
    <property type="match status" value="1"/>
</dbReference>
<dbReference type="Gene3D" id="3.30.300.20">
    <property type="match status" value="1"/>
</dbReference>
<protein>
    <recommendedName>
        <fullName evidence="4">Peroxiredoxin</fullName>
    </recommendedName>
</protein>
<dbReference type="InterPro" id="IPR019953">
    <property type="entry name" value="OHR"/>
</dbReference>
<dbReference type="EMBL" id="NIOF01000010">
    <property type="protein sequence ID" value="OWQ86914.1"/>
    <property type="molecule type" value="Genomic_DNA"/>
</dbReference>
<dbReference type="PANTHER" id="PTHR33797:SF2">
    <property type="entry name" value="ORGANIC HYDROPEROXIDE RESISTANCE PROTEIN-LIKE"/>
    <property type="match status" value="1"/>
</dbReference>
<dbReference type="Pfam" id="PF02566">
    <property type="entry name" value="OsmC"/>
    <property type="match status" value="1"/>
</dbReference>
<name>A0A246J429_9BURK</name>
<evidence type="ECO:0000313" key="2">
    <source>
        <dbReference type="EMBL" id="OWQ86914.1"/>
    </source>
</evidence>
<dbReference type="Proteomes" id="UP000197468">
    <property type="component" value="Unassembled WGS sequence"/>
</dbReference>
<dbReference type="GO" id="GO:0006979">
    <property type="term" value="P:response to oxidative stress"/>
    <property type="evidence" value="ECO:0007669"/>
    <property type="project" value="InterPro"/>
</dbReference>
<evidence type="ECO:0000256" key="1">
    <source>
        <dbReference type="ARBA" id="ARBA00007378"/>
    </source>
</evidence>
<sequence length="151" mass="15890">MHRKLEEEGWMSLREIWYATTAIAMGGHTSFASMSEGPLTVPLSVPVEMGGDGGPGTNPEQLFALGFASSFLAAMTAISLRRAIALSDEVSVVAEVGVGPAERGLGFKVCLHVSLPGLEKPVAEALIRTAQSFCPYSNGTRLNVDVDVVLA</sequence>
<evidence type="ECO:0000313" key="3">
    <source>
        <dbReference type="Proteomes" id="UP000197468"/>
    </source>
</evidence>
<comment type="caution">
    <text evidence="2">The sequence shown here is derived from an EMBL/GenBank/DDBJ whole genome shotgun (WGS) entry which is preliminary data.</text>
</comment>
<dbReference type="InterPro" id="IPR036102">
    <property type="entry name" value="OsmC/Ohrsf"/>
</dbReference>
<evidence type="ECO:0008006" key="4">
    <source>
        <dbReference type="Google" id="ProtNLM"/>
    </source>
</evidence>
<dbReference type="AlphaFoldDB" id="A0A246J429"/>
<dbReference type="InterPro" id="IPR003718">
    <property type="entry name" value="OsmC/Ohr_fam"/>
</dbReference>
<gene>
    <name evidence="2" type="ORF">CDN99_19610</name>
</gene>
<comment type="similarity">
    <text evidence="1">Belongs to the OsmC/Ohr family.</text>
</comment>
<organism evidence="2 3">
    <name type="scientific">Roseateles aquatilis</name>
    <dbReference type="NCBI Taxonomy" id="431061"/>
    <lineage>
        <taxon>Bacteria</taxon>
        <taxon>Pseudomonadati</taxon>
        <taxon>Pseudomonadota</taxon>
        <taxon>Betaproteobacteria</taxon>
        <taxon>Burkholderiales</taxon>
        <taxon>Sphaerotilaceae</taxon>
        <taxon>Roseateles</taxon>
    </lineage>
</organism>